<dbReference type="PANTHER" id="PTHR42748:SF7">
    <property type="entry name" value="NMRA LIKE REDOX SENSOR 1-RELATED"/>
    <property type="match status" value="1"/>
</dbReference>
<dbReference type="Proteomes" id="UP000654257">
    <property type="component" value="Unassembled WGS sequence"/>
</dbReference>
<evidence type="ECO:0000313" key="5">
    <source>
        <dbReference type="Proteomes" id="UP000654257"/>
    </source>
</evidence>
<dbReference type="SUPFAM" id="SSF51735">
    <property type="entry name" value="NAD(P)-binding Rossmann-fold domains"/>
    <property type="match status" value="1"/>
</dbReference>
<dbReference type="Gene3D" id="3.90.25.10">
    <property type="entry name" value="UDP-galactose 4-epimerase, domain 1"/>
    <property type="match status" value="1"/>
</dbReference>
<dbReference type="Pfam" id="PF05368">
    <property type="entry name" value="NmrA"/>
    <property type="match status" value="1"/>
</dbReference>
<reference evidence="4" key="1">
    <citation type="journal article" date="2014" name="Int. J. Syst. Evol. Microbiol.">
        <title>Complete genome sequence of Corynebacterium casei LMG S-19264T (=DSM 44701T), isolated from a smear-ripened cheese.</title>
        <authorList>
            <consortium name="US DOE Joint Genome Institute (JGI-PGF)"/>
            <person name="Walter F."/>
            <person name="Albersmeier A."/>
            <person name="Kalinowski J."/>
            <person name="Ruckert C."/>
        </authorList>
    </citation>
    <scope>NUCLEOTIDE SEQUENCE</scope>
    <source>
        <strain evidence="4">CCM 7905</strain>
    </source>
</reference>
<keyword evidence="2" id="KW-0521">NADP</keyword>
<dbReference type="AlphaFoldDB" id="A0A917LI17"/>
<gene>
    <name evidence="4" type="ORF">GCM10007304_44330</name>
</gene>
<feature type="domain" description="NmrA-like" evidence="3">
    <location>
        <begin position="11"/>
        <end position="249"/>
    </location>
</feature>
<dbReference type="InterPro" id="IPR008030">
    <property type="entry name" value="NmrA-like"/>
</dbReference>
<proteinExistence type="inferred from homology"/>
<dbReference type="Gene3D" id="3.40.50.720">
    <property type="entry name" value="NAD(P)-binding Rossmann-like Domain"/>
    <property type="match status" value="1"/>
</dbReference>
<dbReference type="InterPro" id="IPR051164">
    <property type="entry name" value="NmrA-like_oxidored"/>
</dbReference>
<protein>
    <submittedName>
        <fullName evidence="4">NmrA family transcriptional regulator</fullName>
    </submittedName>
</protein>
<sequence>MAAEPTLPGENVITVLGATGQQGNSVVTALLRAGWHVRAVVRDLHTVRAREAAAAGAQTVVGDFTDRVSLRAAFDGAYGVFSVQPSSGQPGSAVTDDDEVAYGVSVADIAHSVGVAHLVYSSAIAAGDTVTGIGHFDTKSRIESHIAEIGIASTIVRPASFMEILMLPGMGLAHGRLSFLMRAEQAMQFIAVADIGSIVAEVFGAPTEFLGRAVDIAGDAMTGTRAAQLLSDAVGRPISYERMSPEVLAGNAVLGRLAEAVDNGRLAGHADLPALRTRFPFLHRFDLWLAGPGAYSIGDALRTGD</sequence>
<evidence type="ECO:0000313" key="4">
    <source>
        <dbReference type="EMBL" id="GGG25634.1"/>
    </source>
</evidence>
<dbReference type="InterPro" id="IPR036291">
    <property type="entry name" value="NAD(P)-bd_dom_sf"/>
</dbReference>
<comment type="caution">
    <text evidence="4">The sequence shown here is derived from an EMBL/GenBank/DDBJ whole genome shotgun (WGS) entry which is preliminary data.</text>
</comment>
<name>A0A917LI17_9NOCA</name>
<dbReference type="RefSeq" id="WP_188547102.1">
    <property type="nucleotide sequence ID" value="NZ_BMCU01000006.1"/>
</dbReference>
<evidence type="ECO:0000259" key="3">
    <source>
        <dbReference type="Pfam" id="PF05368"/>
    </source>
</evidence>
<dbReference type="EMBL" id="BMCU01000006">
    <property type="protein sequence ID" value="GGG25634.1"/>
    <property type="molecule type" value="Genomic_DNA"/>
</dbReference>
<keyword evidence="5" id="KW-1185">Reference proteome</keyword>
<dbReference type="PANTHER" id="PTHR42748">
    <property type="entry name" value="NITROGEN METABOLITE REPRESSION PROTEIN NMRA FAMILY MEMBER"/>
    <property type="match status" value="1"/>
</dbReference>
<dbReference type="CDD" id="cd05251">
    <property type="entry name" value="NmrA_like_SDR_a"/>
    <property type="match status" value="1"/>
</dbReference>
<accession>A0A917LI17</accession>
<reference evidence="4" key="2">
    <citation type="submission" date="2020-09" db="EMBL/GenBank/DDBJ databases">
        <authorList>
            <person name="Sun Q."/>
            <person name="Sedlacek I."/>
        </authorList>
    </citation>
    <scope>NUCLEOTIDE SEQUENCE</scope>
    <source>
        <strain evidence="4">CCM 7905</strain>
    </source>
</reference>
<evidence type="ECO:0000256" key="2">
    <source>
        <dbReference type="ARBA" id="ARBA00022857"/>
    </source>
</evidence>
<evidence type="ECO:0000256" key="1">
    <source>
        <dbReference type="ARBA" id="ARBA00006328"/>
    </source>
</evidence>
<organism evidence="4 5">
    <name type="scientific">Rhodococcoides trifolii</name>
    <dbReference type="NCBI Taxonomy" id="908250"/>
    <lineage>
        <taxon>Bacteria</taxon>
        <taxon>Bacillati</taxon>
        <taxon>Actinomycetota</taxon>
        <taxon>Actinomycetes</taxon>
        <taxon>Mycobacteriales</taxon>
        <taxon>Nocardiaceae</taxon>
        <taxon>Rhodococcoides</taxon>
    </lineage>
</organism>
<comment type="similarity">
    <text evidence="1">Belongs to the NmrA-type oxidoreductase family.</text>
</comment>